<dbReference type="PANTHER" id="PTHR43751:SF1">
    <property type="entry name" value="SULFATASE ATSG-RELATED"/>
    <property type="match status" value="1"/>
</dbReference>
<evidence type="ECO:0000259" key="3">
    <source>
        <dbReference type="Pfam" id="PF00884"/>
    </source>
</evidence>
<dbReference type="InterPro" id="IPR052701">
    <property type="entry name" value="GAG_Ulvan_Degrading_Sulfatases"/>
</dbReference>
<feature type="domain" description="Sulfatase N-terminal" evidence="3">
    <location>
        <begin position="45"/>
        <end position="147"/>
    </location>
</feature>
<protein>
    <submittedName>
        <fullName evidence="4">Sulfatase</fullName>
    </submittedName>
</protein>
<dbReference type="InterPro" id="IPR017850">
    <property type="entry name" value="Alkaline_phosphatase_core_sf"/>
</dbReference>
<sequence length="191" mass="21357">MTPYKGLISDFYSRHSNLVMKNNYAAIAFFLILSAVQARAGEKTNFVFFLSDDQLKADYGCYGLPVDLTPTVGRLAHEGLVFDKMFAAEAICAPSRTALLTGLYPIRNGLFVQHASARSGTQTIYDALTPLDYDVSRVGKVHVKPDSVFRWSTPIRPTKKKLPADDIDAYFSSHADKPFCLFIMSHYPHRP</sequence>
<evidence type="ECO:0000313" key="5">
    <source>
        <dbReference type="Proteomes" id="UP000315010"/>
    </source>
</evidence>
<evidence type="ECO:0000256" key="2">
    <source>
        <dbReference type="ARBA" id="ARBA00022801"/>
    </source>
</evidence>
<comment type="similarity">
    <text evidence="1">Belongs to the sulfatase family.</text>
</comment>
<evidence type="ECO:0000313" key="4">
    <source>
        <dbReference type="EMBL" id="TWT84636.1"/>
    </source>
</evidence>
<dbReference type="GO" id="GO:0016787">
    <property type="term" value="F:hydrolase activity"/>
    <property type="evidence" value="ECO:0007669"/>
    <property type="project" value="UniProtKB-KW"/>
</dbReference>
<dbReference type="Proteomes" id="UP000315010">
    <property type="component" value="Unassembled WGS sequence"/>
</dbReference>
<dbReference type="InterPro" id="IPR000917">
    <property type="entry name" value="Sulfatase_N"/>
</dbReference>
<dbReference type="AlphaFoldDB" id="A0A5C5ZBX3"/>
<dbReference type="PROSITE" id="PS00523">
    <property type="entry name" value="SULFATASE_1"/>
    <property type="match status" value="1"/>
</dbReference>
<dbReference type="PANTHER" id="PTHR43751">
    <property type="entry name" value="SULFATASE"/>
    <property type="match status" value="1"/>
</dbReference>
<keyword evidence="2" id="KW-0378">Hydrolase</keyword>
<organism evidence="4 5">
    <name type="scientific">Novipirellula herctigrandis</name>
    <dbReference type="NCBI Taxonomy" id="2527986"/>
    <lineage>
        <taxon>Bacteria</taxon>
        <taxon>Pseudomonadati</taxon>
        <taxon>Planctomycetota</taxon>
        <taxon>Planctomycetia</taxon>
        <taxon>Pirellulales</taxon>
        <taxon>Pirellulaceae</taxon>
        <taxon>Novipirellula</taxon>
    </lineage>
</organism>
<name>A0A5C5ZBX3_9BACT</name>
<dbReference type="EMBL" id="SJPJ01000001">
    <property type="protein sequence ID" value="TWT84636.1"/>
    <property type="molecule type" value="Genomic_DNA"/>
</dbReference>
<reference evidence="4 5" key="1">
    <citation type="submission" date="2019-02" db="EMBL/GenBank/DDBJ databases">
        <title>Deep-cultivation of Planctomycetes and their phenomic and genomic characterization uncovers novel biology.</title>
        <authorList>
            <person name="Wiegand S."/>
            <person name="Jogler M."/>
            <person name="Boedeker C."/>
            <person name="Pinto D."/>
            <person name="Vollmers J."/>
            <person name="Rivas-Marin E."/>
            <person name="Kohn T."/>
            <person name="Peeters S.H."/>
            <person name="Heuer A."/>
            <person name="Rast P."/>
            <person name="Oberbeckmann S."/>
            <person name="Bunk B."/>
            <person name="Jeske O."/>
            <person name="Meyerdierks A."/>
            <person name="Storesund J.E."/>
            <person name="Kallscheuer N."/>
            <person name="Luecker S."/>
            <person name="Lage O.M."/>
            <person name="Pohl T."/>
            <person name="Merkel B.J."/>
            <person name="Hornburger P."/>
            <person name="Mueller R.-W."/>
            <person name="Bruemmer F."/>
            <person name="Labrenz M."/>
            <person name="Spormann A.M."/>
            <person name="Op Den Camp H."/>
            <person name="Overmann J."/>
            <person name="Amann R."/>
            <person name="Jetten M.S.M."/>
            <person name="Mascher T."/>
            <person name="Medema M.H."/>
            <person name="Devos D.P."/>
            <person name="Kaster A.-K."/>
            <person name="Ovreas L."/>
            <person name="Rohde M."/>
            <person name="Galperin M.Y."/>
            <person name="Jogler C."/>
        </authorList>
    </citation>
    <scope>NUCLEOTIDE SEQUENCE [LARGE SCALE GENOMIC DNA]</scope>
    <source>
        <strain evidence="4 5">CA13</strain>
    </source>
</reference>
<accession>A0A5C5ZBX3</accession>
<comment type="caution">
    <text evidence="4">The sequence shown here is derived from an EMBL/GenBank/DDBJ whole genome shotgun (WGS) entry which is preliminary data.</text>
</comment>
<dbReference type="SUPFAM" id="SSF53649">
    <property type="entry name" value="Alkaline phosphatase-like"/>
    <property type="match status" value="1"/>
</dbReference>
<keyword evidence="5" id="KW-1185">Reference proteome</keyword>
<gene>
    <name evidence="4" type="ORF">CA13_61160</name>
</gene>
<dbReference type="InterPro" id="IPR024607">
    <property type="entry name" value="Sulfatase_CS"/>
</dbReference>
<evidence type="ECO:0000256" key="1">
    <source>
        <dbReference type="ARBA" id="ARBA00008779"/>
    </source>
</evidence>
<proteinExistence type="inferred from homology"/>
<dbReference type="Pfam" id="PF00884">
    <property type="entry name" value="Sulfatase"/>
    <property type="match status" value="1"/>
</dbReference>
<dbReference type="Gene3D" id="3.40.720.10">
    <property type="entry name" value="Alkaline Phosphatase, subunit A"/>
    <property type="match status" value="1"/>
</dbReference>